<keyword evidence="3" id="KW-0863">Zinc-finger</keyword>
<feature type="region of interest" description="Disordered" evidence="6">
    <location>
        <begin position="83"/>
        <end position="119"/>
    </location>
</feature>
<feature type="region of interest" description="Disordered" evidence="6">
    <location>
        <begin position="1"/>
        <end position="20"/>
    </location>
</feature>
<dbReference type="PROSITE" id="PS50853">
    <property type="entry name" value="FN3"/>
    <property type="match status" value="1"/>
</dbReference>
<dbReference type="InterPro" id="IPR056990">
    <property type="entry name" value="VIN3-like_C"/>
</dbReference>
<name>R0G9I9_9BRAS</name>
<evidence type="ECO:0000313" key="8">
    <source>
        <dbReference type="EMBL" id="EOA32327.1"/>
    </source>
</evidence>
<keyword evidence="5" id="KW-0539">Nucleus</keyword>
<dbReference type="GO" id="GO:0008270">
    <property type="term" value="F:zinc ion binding"/>
    <property type="evidence" value="ECO:0007669"/>
    <property type="project" value="UniProtKB-KW"/>
</dbReference>
<keyword evidence="2" id="KW-0479">Metal-binding</keyword>
<evidence type="ECO:0000256" key="2">
    <source>
        <dbReference type="ARBA" id="ARBA00022723"/>
    </source>
</evidence>
<sequence>MASFDKGAAGDSTGINKMSADQRKQLVYELSKDSSVALKNVLQDWPCDEIREILCAESENGLKYTGLTKDEIINKLFKTLSKKNTGDPEVEERDSSPKRQSKDSDPLQDVTPSAKTKGNGTIRCKNLACQAKLRRGNTFCRRCSCCVCHKYDDNKDPSLWLTCNSDSSLDDESCGLSCHLNCAFKSENSGMKEDNISNDVDGYYLCVSCGKRNCLLECLKKQLLVAKEERRTDVLCLRLLSAQKLLKGTKKYSVILNNVEKASKYLETELGGPLTGPPSNMSRGIVNKLVCVNKVKVECASALKEIDRQLLSSKMQSSWKMRFENVFANSVTLVIGAEESSSRDTTIHYTVWHRKSSEKDYPRDWTCELFSPDTRYEVFGLTPATDYCFKVVCFSGAKELSVDESTVSTLNLEDEVMSNILLGFKSGITDCNNLSPPPPLDIASCSSFSFEQGVKLIRQLECSGQVTSEFRRKFLTWYSLRATAKEKYVVQTFIETFGEDTKALAEQLIDTFSDCITRKRPAVDSGI</sequence>
<dbReference type="Pfam" id="PF23376">
    <property type="entry name" value="Fn3_VIN3"/>
    <property type="match status" value="1"/>
</dbReference>
<dbReference type="PANTHER" id="PTHR46286">
    <property type="entry name" value="VIN3-LIKE PROTEIN 2-RELATED"/>
    <property type="match status" value="1"/>
</dbReference>
<feature type="compositionally biased region" description="Basic and acidic residues" evidence="6">
    <location>
        <begin position="93"/>
        <end position="105"/>
    </location>
</feature>
<accession>R0G9I9</accession>
<evidence type="ECO:0000256" key="3">
    <source>
        <dbReference type="ARBA" id="ARBA00022771"/>
    </source>
</evidence>
<dbReference type="Pfam" id="PF07227">
    <property type="entry name" value="PHD_Oberon"/>
    <property type="match status" value="1"/>
</dbReference>
<dbReference type="InterPro" id="IPR036116">
    <property type="entry name" value="FN3_sf"/>
</dbReference>
<dbReference type="InterPro" id="IPR032881">
    <property type="entry name" value="Oberon-like_PHD"/>
</dbReference>
<feature type="compositionally biased region" description="Polar residues" evidence="6">
    <location>
        <begin position="110"/>
        <end position="119"/>
    </location>
</feature>
<evidence type="ECO:0000256" key="5">
    <source>
        <dbReference type="ARBA" id="ARBA00023242"/>
    </source>
</evidence>
<dbReference type="CDD" id="cd00063">
    <property type="entry name" value="FN3"/>
    <property type="match status" value="1"/>
</dbReference>
<dbReference type="Proteomes" id="UP000029121">
    <property type="component" value="Unassembled WGS sequence"/>
</dbReference>
<proteinExistence type="predicted"/>
<reference evidence="9" key="1">
    <citation type="journal article" date="2013" name="Nat. Genet.">
        <title>The Capsella rubella genome and the genomic consequences of rapid mating system evolution.</title>
        <authorList>
            <person name="Slotte T."/>
            <person name="Hazzouri K.M."/>
            <person name="Agren J.A."/>
            <person name="Koenig D."/>
            <person name="Maumus F."/>
            <person name="Guo Y.L."/>
            <person name="Steige K."/>
            <person name="Platts A.E."/>
            <person name="Escobar J.S."/>
            <person name="Newman L.K."/>
            <person name="Wang W."/>
            <person name="Mandakova T."/>
            <person name="Vello E."/>
            <person name="Smith L.M."/>
            <person name="Henz S.R."/>
            <person name="Steffen J."/>
            <person name="Takuno S."/>
            <person name="Brandvain Y."/>
            <person name="Coop G."/>
            <person name="Andolfatto P."/>
            <person name="Hu T.T."/>
            <person name="Blanchette M."/>
            <person name="Clark R.M."/>
            <person name="Quesneville H."/>
            <person name="Nordborg M."/>
            <person name="Gaut B.S."/>
            <person name="Lysak M.A."/>
            <person name="Jenkins J."/>
            <person name="Grimwood J."/>
            <person name="Chapman J."/>
            <person name="Prochnik S."/>
            <person name="Shu S."/>
            <person name="Rokhsar D."/>
            <person name="Schmutz J."/>
            <person name="Weigel D."/>
            <person name="Wright S.I."/>
        </authorList>
    </citation>
    <scope>NUCLEOTIDE SEQUENCE [LARGE SCALE GENOMIC DNA]</scope>
    <source>
        <strain evidence="9">cv. Monte Gargano</strain>
    </source>
</reference>
<dbReference type="Gene3D" id="2.60.40.10">
    <property type="entry name" value="Immunoglobulins"/>
    <property type="match status" value="1"/>
</dbReference>
<evidence type="ECO:0000313" key="9">
    <source>
        <dbReference type="Proteomes" id="UP000029121"/>
    </source>
</evidence>
<comment type="subcellular location">
    <subcellularLocation>
        <location evidence="1">Nucleus</location>
    </subcellularLocation>
</comment>
<dbReference type="SUPFAM" id="SSF49265">
    <property type="entry name" value="Fibronectin type III"/>
    <property type="match status" value="1"/>
</dbReference>
<dbReference type="GO" id="GO:0005634">
    <property type="term" value="C:nucleus"/>
    <property type="evidence" value="ECO:0007669"/>
    <property type="project" value="UniProtKB-SubCell"/>
</dbReference>
<feature type="domain" description="Fibronectin type-III" evidence="7">
    <location>
        <begin position="317"/>
        <end position="415"/>
    </location>
</feature>
<dbReference type="EMBL" id="KB870807">
    <property type="protein sequence ID" value="EOA32327.1"/>
    <property type="molecule type" value="Genomic_DNA"/>
</dbReference>
<dbReference type="GO" id="GO:0010048">
    <property type="term" value="P:vernalization response"/>
    <property type="evidence" value="ECO:0007669"/>
    <property type="project" value="InterPro"/>
</dbReference>
<gene>
    <name evidence="8" type="ORF">CARUB_v10015589mg</name>
</gene>
<evidence type="ECO:0000256" key="1">
    <source>
        <dbReference type="ARBA" id="ARBA00004123"/>
    </source>
</evidence>
<keyword evidence="9" id="KW-1185">Reference proteome</keyword>
<dbReference type="STRING" id="81985.R0G9I9"/>
<dbReference type="Pfam" id="PF23380">
    <property type="entry name" value="VIN3_C"/>
    <property type="match status" value="1"/>
</dbReference>
<dbReference type="InterPro" id="IPR013783">
    <property type="entry name" value="Ig-like_fold"/>
</dbReference>
<dbReference type="InterPro" id="IPR044514">
    <property type="entry name" value="VIN3-like"/>
</dbReference>
<keyword evidence="4" id="KW-0862">Zinc</keyword>
<dbReference type="AlphaFoldDB" id="R0G9I9"/>
<organism evidence="8 9">
    <name type="scientific">Capsella rubella</name>
    <dbReference type="NCBI Taxonomy" id="81985"/>
    <lineage>
        <taxon>Eukaryota</taxon>
        <taxon>Viridiplantae</taxon>
        <taxon>Streptophyta</taxon>
        <taxon>Embryophyta</taxon>
        <taxon>Tracheophyta</taxon>
        <taxon>Spermatophyta</taxon>
        <taxon>Magnoliopsida</taxon>
        <taxon>eudicotyledons</taxon>
        <taxon>Gunneridae</taxon>
        <taxon>Pentapetalae</taxon>
        <taxon>rosids</taxon>
        <taxon>malvids</taxon>
        <taxon>Brassicales</taxon>
        <taxon>Brassicaceae</taxon>
        <taxon>Camelineae</taxon>
        <taxon>Capsella</taxon>
    </lineage>
</organism>
<dbReference type="GO" id="GO:0040029">
    <property type="term" value="P:epigenetic regulation of gene expression"/>
    <property type="evidence" value="ECO:0007669"/>
    <property type="project" value="InterPro"/>
</dbReference>
<dbReference type="InterPro" id="IPR058585">
    <property type="entry name" value="Fn3_VIN3"/>
</dbReference>
<dbReference type="InterPro" id="IPR003961">
    <property type="entry name" value="FN3_dom"/>
</dbReference>
<evidence type="ECO:0000256" key="4">
    <source>
        <dbReference type="ARBA" id="ARBA00022833"/>
    </source>
</evidence>
<dbReference type="eggNOG" id="ENOG502QR8D">
    <property type="taxonomic scope" value="Eukaryota"/>
</dbReference>
<evidence type="ECO:0000259" key="7">
    <source>
        <dbReference type="PROSITE" id="PS50853"/>
    </source>
</evidence>
<protein>
    <recommendedName>
        <fullName evidence="7">Fibronectin type-III domain-containing protein</fullName>
    </recommendedName>
</protein>
<dbReference type="PANTHER" id="PTHR46286:SF9">
    <property type="entry name" value="VIN3-LIKE PROTEIN 3"/>
    <property type="match status" value="1"/>
</dbReference>
<evidence type="ECO:0000256" key="6">
    <source>
        <dbReference type="SAM" id="MobiDB-lite"/>
    </source>
</evidence>
<dbReference type="CDD" id="cd15521">
    <property type="entry name" value="PHD_VIN3_plant"/>
    <property type="match status" value="1"/>
</dbReference>